<reference evidence="3 4" key="1">
    <citation type="submission" date="2018-12" db="EMBL/GenBank/DDBJ databases">
        <authorList>
            <consortium name="Pathogen Informatics"/>
        </authorList>
    </citation>
    <scope>NUCLEOTIDE SEQUENCE [LARGE SCALE GENOMIC DNA]</scope>
    <source>
        <strain evidence="3 4">NCTC7357</strain>
    </source>
</reference>
<evidence type="ECO:0000259" key="2">
    <source>
        <dbReference type="Pfam" id="PF01425"/>
    </source>
</evidence>
<proteinExistence type="inferred from homology"/>
<dbReference type="GO" id="GO:0016874">
    <property type="term" value="F:ligase activity"/>
    <property type="evidence" value="ECO:0007669"/>
    <property type="project" value="UniProtKB-KW"/>
</dbReference>
<dbReference type="InterPro" id="IPR036928">
    <property type="entry name" value="AS_sf"/>
</dbReference>
<feature type="domain" description="Amidase" evidence="2">
    <location>
        <begin position="26"/>
        <end position="436"/>
    </location>
</feature>
<dbReference type="PROSITE" id="PS00571">
    <property type="entry name" value="AMIDASES"/>
    <property type="match status" value="1"/>
</dbReference>
<dbReference type="Gene3D" id="3.90.1300.10">
    <property type="entry name" value="Amidase signature (AS) domain"/>
    <property type="match status" value="1"/>
</dbReference>
<evidence type="ECO:0000313" key="3">
    <source>
        <dbReference type="EMBL" id="VEF74740.1"/>
    </source>
</evidence>
<dbReference type="PANTHER" id="PTHR11895">
    <property type="entry name" value="TRANSAMIDASE"/>
    <property type="match status" value="1"/>
</dbReference>
<dbReference type="PANTHER" id="PTHR11895:SF7">
    <property type="entry name" value="GLUTAMYL-TRNA(GLN) AMIDOTRANSFERASE SUBUNIT A, MITOCHONDRIAL"/>
    <property type="match status" value="1"/>
</dbReference>
<gene>
    <name evidence="3" type="primary">gatA_2</name>
    <name evidence="3" type="ORF">NCTC7357_03049</name>
</gene>
<evidence type="ECO:0000256" key="1">
    <source>
        <dbReference type="ARBA" id="ARBA00009199"/>
    </source>
</evidence>
<evidence type="ECO:0000313" key="4">
    <source>
        <dbReference type="Proteomes" id="UP000277437"/>
    </source>
</evidence>
<protein>
    <submittedName>
        <fullName evidence="3">Aspartyl/glutamyl-tRNA amidotransferase subunit A</fullName>
        <ecNumber evidence="3">6.3.5.-</ecNumber>
    </submittedName>
</protein>
<dbReference type="InterPro" id="IPR020556">
    <property type="entry name" value="Amidase_CS"/>
</dbReference>
<keyword evidence="3" id="KW-0436">Ligase</keyword>
<organism evidence="3 4">
    <name type="scientific">Pseudomonas chlororaphis</name>
    <dbReference type="NCBI Taxonomy" id="587753"/>
    <lineage>
        <taxon>Bacteria</taxon>
        <taxon>Pseudomonadati</taxon>
        <taxon>Pseudomonadota</taxon>
        <taxon>Gammaproteobacteria</taxon>
        <taxon>Pseudomonadales</taxon>
        <taxon>Pseudomonadaceae</taxon>
        <taxon>Pseudomonas</taxon>
    </lineage>
</organism>
<sequence>MTPLITRLTAVELMTLIQARDLSPVEVTEAFLERILDTRTSSKAFVDIYECQARAAAHRACKAISSGQASSSLHGMPIALKDLFHVKGELTTAGSLCWKHRRAQTTSTVVERLLSKGMVILGKTHTVEFGLGAFGVNEHFATPRNPWSRQTELAPGGSSSGSAVAVATGLTPWALGTDTGGSVRIPASWCGVVGLKPSHGQIEMNDVVPLSQTLDSVGVLARSVEDASLLYAHLLDEPPRQCLADNVERFGQVALSRYRVATLPLHERSWVSADVLACYDTAVAVLRDAGIQTRAGEFPMPLEEYLRKNSLITFYEALANYRTLHADAQSGLGESVRARLSRGAGISQAEYLNALQEMATLRSLFERIYDQVEAIVLPTTQMPACAVDDIEHLAPPNHFTRFVNFLGLCAIAVPAGFTVDNRPCSLQFVCKRNQEHIALGLARAYEAQTPWHSIHPPAFLLPD</sequence>
<name>A0AAX3FVS1_9PSED</name>
<dbReference type="EMBL" id="LR134334">
    <property type="protein sequence ID" value="VEF74740.1"/>
    <property type="molecule type" value="Genomic_DNA"/>
</dbReference>
<dbReference type="EC" id="6.3.5.-" evidence="3"/>
<dbReference type="RefSeq" id="WP_124325622.1">
    <property type="nucleotide sequence ID" value="NZ_CP118137.1"/>
</dbReference>
<dbReference type="Proteomes" id="UP000277437">
    <property type="component" value="Chromosome"/>
</dbReference>
<dbReference type="InterPro" id="IPR000120">
    <property type="entry name" value="Amidase"/>
</dbReference>
<dbReference type="InterPro" id="IPR023631">
    <property type="entry name" value="Amidase_dom"/>
</dbReference>
<comment type="similarity">
    <text evidence="1">Belongs to the amidase family.</text>
</comment>
<accession>A0AAX3FVS1</accession>
<dbReference type="AlphaFoldDB" id="A0AAX3FVS1"/>
<dbReference type="SUPFAM" id="SSF75304">
    <property type="entry name" value="Amidase signature (AS) enzymes"/>
    <property type="match status" value="1"/>
</dbReference>
<dbReference type="Pfam" id="PF01425">
    <property type="entry name" value="Amidase"/>
    <property type="match status" value="1"/>
</dbReference>